<dbReference type="VEuPathDB" id="FungiDB:FUN_015068"/>
<sequence>MASTFSRFECIEKPLDIAKYLFELESNSGNQMAVDQADEPVDIPAYFKTIFASEESVNQIPSLNDVSNVYDIPQNTLIRFRSMIQNTGFGHEVFVSSYEIINRDGVKQRKFHKYSDEIIFKDENLNDMLECINNKFSERQLFYCTSVPGETSWAKQVYRQQNRFQSSSETDIEDIVISTANINLNNEKVNIDLKEVASKYPFPKESHMAAIVKIYEKDDSLKVTDVVEFIGVLNHPRKEAKNTNELQCKEFNVSCENTASYCIPSVHVIFYRKLHPTGNPLISSTTNLLVSPNDAMHIRSALIHYIASAFGGDDLVAEFVLLQLLSRIHLRQNGLTLGKFVLNISNLPCNNIVNENTQSHHLCLEHNNSFAKRVASILASLLPKYHDLPLTLSTLNEIFYFPHSNNDLDSGVLQVSQGTWFLVDETVLKEGKLGDIGVRNLKALNDIMDHQKLNYMFPFNNYEFNTDIGIIILSNAKTFLSYDCNIPLIQKSENTTILDVSEDMLNQFRNYISILRYIDFNIPEDISDYIQADYVAQRQNASRNGTPLMTQQDLMLLLNLSRFVGLSFGSLKLTKELWDYTKKLDEARRHRINQKA</sequence>
<dbReference type="GO" id="GO:0005634">
    <property type="term" value="C:nucleus"/>
    <property type="evidence" value="ECO:0007669"/>
    <property type="project" value="UniProtKB-SubCell"/>
</dbReference>
<name>A0A2I1FD12_9GLOM</name>
<evidence type="ECO:0000256" key="2">
    <source>
        <dbReference type="ARBA" id="ARBA00023242"/>
    </source>
</evidence>
<dbReference type="PANTHER" id="PTHR13489:SF0">
    <property type="entry name" value="MINI-CHROMOSOME MAINTENANCE COMPLEX-BINDING PROTEIN"/>
    <property type="match status" value="1"/>
</dbReference>
<organism evidence="3 4">
    <name type="scientific">Rhizophagus irregularis</name>
    <dbReference type="NCBI Taxonomy" id="588596"/>
    <lineage>
        <taxon>Eukaryota</taxon>
        <taxon>Fungi</taxon>
        <taxon>Fungi incertae sedis</taxon>
        <taxon>Mucoromycota</taxon>
        <taxon>Glomeromycotina</taxon>
        <taxon>Glomeromycetes</taxon>
        <taxon>Glomerales</taxon>
        <taxon>Glomeraceae</taxon>
        <taxon>Rhizophagus</taxon>
    </lineage>
</organism>
<dbReference type="VEuPathDB" id="FungiDB:RhiirFUN_010853"/>
<comment type="subcellular location">
    <subcellularLocation>
        <location evidence="1">Nucleus</location>
    </subcellularLocation>
</comment>
<dbReference type="EMBL" id="CAGKOT010000033">
    <property type="protein sequence ID" value="CAB5374878.1"/>
    <property type="molecule type" value="Genomic_DNA"/>
</dbReference>
<proteinExistence type="predicted"/>
<dbReference type="PANTHER" id="PTHR13489">
    <property type="entry name" value="MINI-CHROMOSOME MAINTENANCE COMPLEX-BINDING PROTEIN"/>
    <property type="match status" value="1"/>
</dbReference>
<evidence type="ECO:0000256" key="1">
    <source>
        <dbReference type="ARBA" id="ARBA00004123"/>
    </source>
</evidence>
<dbReference type="Proteomes" id="UP000684084">
    <property type="component" value="Unassembled WGS sequence"/>
</dbReference>
<gene>
    <name evidence="3" type="ORF">CHRIB12_LOCUS14658</name>
</gene>
<dbReference type="AlphaFoldDB" id="A0A2I1FD12"/>
<accession>A0A2I1FD12</accession>
<comment type="caution">
    <text evidence="3">The sequence shown here is derived from an EMBL/GenBank/DDBJ whole genome shotgun (WGS) entry which is preliminary data.</text>
</comment>
<keyword evidence="2" id="KW-0539">Nucleus</keyword>
<dbReference type="GO" id="GO:0006261">
    <property type="term" value="P:DNA-templated DNA replication"/>
    <property type="evidence" value="ECO:0007669"/>
    <property type="project" value="TreeGrafter"/>
</dbReference>
<dbReference type="GO" id="GO:0003682">
    <property type="term" value="F:chromatin binding"/>
    <property type="evidence" value="ECO:0007669"/>
    <property type="project" value="TreeGrafter"/>
</dbReference>
<dbReference type="OrthoDB" id="329666at2759"/>
<dbReference type="Pfam" id="PF09739">
    <property type="entry name" value="MCM_bind"/>
    <property type="match status" value="2"/>
</dbReference>
<reference evidence="3" key="1">
    <citation type="submission" date="2020-05" db="EMBL/GenBank/DDBJ databases">
        <authorList>
            <person name="Rincon C."/>
            <person name="Sanders R I."/>
            <person name="Robbins C."/>
            <person name="Chaturvedi A."/>
        </authorList>
    </citation>
    <scope>NUCLEOTIDE SEQUENCE</scope>
    <source>
        <strain evidence="3">CHB12</strain>
    </source>
</reference>
<evidence type="ECO:0000313" key="4">
    <source>
        <dbReference type="Proteomes" id="UP000684084"/>
    </source>
</evidence>
<dbReference type="VEuPathDB" id="FungiDB:RhiirA1_418045"/>
<evidence type="ECO:0000313" key="3">
    <source>
        <dbReference type="EMBL" id="CAB5374878.1"/>
    </source>
</evidence>
<protein>
    <submittedName>
        <fullName evidence="3">Uncharacterized protein</fullName>
    </submittedName>
</protein>
<dbReference type="InterPro" id="IPR019140">
    <property type="entry name" value="MCM_complex-bd"/>
</dbReference>